<keyword evidence="3 6" id="KW-0645">Protease</keyword>
<comment type="similarity">
    <text evidence="1 6">Belongs to the peptidase S10 family.</text>
</comment>
<name>A0A4Y9ZCC4_9AGAM</name>
<dbReference type="SUPFAM" id="SSF53474">
    <property type="entry name" value="alpha/beta-Hydrolases"/>
    <property type="match status" value="1"/>
</dbReference>
<dbReference type="InterPro" id="IPR001563">
    <property type="entry name" value="Peptidase_S10"/>
</dbReference>
<protein>
    <recommendedName>
        <fullName evidence="6">Carboxypeptidase</fullName>
        <ecNumber evidence="6">3.4.16.-</ecNumber>
    </recommendedName>
</protein>
<dbReference type="PANTHER" id="PTHR11802:SF479">
    <property type="entry name" value="CARBOXYPEPTIDASE"/>
    <property type="match status" value="1"/>
</dbReference>
<keyword evidence="4 6" id="KW-0378">Hydrolase</keyword>
<dbReference type="PANTHER" id="PTHR11802">
    <property type="entry name" value="SERINE PROTEASE FAMILY S10 SERINE CARBOXYPEPTIDASE"/>
    <property type="match status" value="1"/>
</dbReference>
<evidence type="ECO:0000256" key="6">
    <source>
        <dbReference type="RuleBase" id="RU361156"/>
    </source>
</evidence>
<evidence type="ECO:0000256" key="1">
    <source>
        <dbReference type="ARBA" id="ARBA00009431"/>
    </source>
</evidence>
<gene>
    <name evidence="7" type="ORF">EVG20_g788</name>
</gene>
<dbReference type="EC" id="3.4.16.-" evidence="6"/>
<dbReference type="InterPro" id="IPR029058">
    <property type="entry name" value="AB_hydrolase_fold"/>
</dbReference>
<dbReference type="GO" id="GO:0006508">
    <property type="term" value="P:proteolysis"/>
    <property type="evidence" value="ECO:0007669"/>
    <property type="project" value="UniProtKB-KW"/>
</dbReference>
<dbReference type="EMBL" id="SEOQ01000021">
    <property type="protein sequence ID" value="TFY72222.1"/>
    <property type="molecule type" value="Genomic_DNA"/>
</dbReference>
<proteinExistence type="inferred from homology"/>
<dbReference type="GO" id="GO:0004185">
    <property type="term" value="F:serine-type carboxypeptidase activity"/>
    <property type="evidence" value="ECO:0007669"/>
    <property type="project" value="UniProtKB-UniRule"/>
</dbReference>
<dbReference type="Gene3D" id="3.40.50.1820">
    <property type="entry name" value="alpha/beta hydrolase"/>
    <property type="match status" value="1"/>
</dbReference>
<dbReference type="Proteomes" id="UP000298327">
    <property type="component" value="Unassembled WGS sequence"/>
</dbReference>
<evidence type="ECO:0000313" key="7">
    <source>
        <dbReference type="EMBL" id="TFY72222.1"/>
    </source>
</evidence>
<dbReference type="PROSITE" id="PS00131">
    <property type="entry name" value="CARBOXYPEPT_SER_SER"/>
    <property type="match status" value="1"/>
</dbReference>
<dbReference type="Pfam" id="PF00450">
    <property type="entry name" value="Peptidase_S10"/>
    <property type="match status" value="2"/>
</dbReference>
<reference evidence="7 8" key="1">
    <citation type="submission" date="2019-02" db="EMBL/GenBank/DDBJ databases">
        <title>Genome sequencing of the rare red list fungi Dentipellis fragilis.</title>
        <authorList>
            <person name="Buettner E."/>
            <person name="Kellner H."/>
        </authorList>
    </citation>
    <scope>NUCLEOTIDE SEQUENCE [LARGE SCALE GENOMIC DNA]</scope>
    <source>
        <strain evidence="7 8">DSM 105465</strain>
    </source>
</reference>
<evidence type="ECO:0000256" key="3">
    <source>
        <dbReference type="ARBA" id="ARBA00022670"/>
    </source>
</evidence>
<dbReference type="STRING" id="205917.A0A4Y9ZCC4"/>
<accession>A0A4Y9ZCC4</accession>
<keyword evidence="2 6" id="KW-0121">Carboxypeptidase</keyword>
<dbReference type="AlphaFoldDB" id="A0A4Y9ZCC4"/>
<keyword evidence="6" id="KW-0732">Signal</keyword>
<keyword evidence="5" id="KW-0325">Glycoprotein</keyword>
<evidence type="ECO:0000256" key="5">
    <source>
        <dbReference type="ARBA" id="ARBA00023180"/>
    </source>
</evidence>
<organism evidence="7 8">
    <name type="scientific">Dentipellis fragilis</name>
    <dbReference type="NCBI Taxonomy" id="205917"/>
    <lineage>
        <taxon>Eukaryota</taxon>
        <taxon>Fungi</taxon>
        <taxon>Dikarya</taxon>
        <taxon>Basidiomycota</taxon>
        <taxon>Agaricomycotina</taxon>
        <taxon>Agaricomycetes</taxon>
        <taxon>Russulales</taxon>
        <taxon>Hericiaceae</taxon>
        <taxon>Dentipellis</taxon>
    </lineage>
</organism>
<feature type="chain" id="PRO_5021512871" description="Carboxypeptidase" evidence="6">
    <location>
        <begin position="18"/>
        <end position="532"/>
    </location>
</feature>
<keyword evidence="8" id="KW-1185">Reference proteome</keyword>
<comment type="caution">
    <text evidence="7">The sequence shown here is derived from an EMBL/GenBank/DDBJ whole genome shotgun (WGS) entry which is preliminary data.</text>
</comment>
<evidence type="ECO:0000256" key="2">
    <source>
        <dbReference type="ARBA" id="ARBA00022645"/>
    </source>
</evidence>
<dbReference type="PRINTS" id="PR00724">
    <property type="entry name" value="CRBOXYPTASEC"/>
</dbReference>
<evidence type="ECO:0000313" key="8">
    <source>
        <dbReference type="Proteomes" id="UP000298327"/>
    </source>
</evidence>
<dbReference type="InterPro" id="IPR018202">
    <property type="entry name" value="Ser_caboxypep_ser_AS"/>
</dbReference>
<evidence type="ECO:0000256" key="4">
    <source>
        <dbReference type="ARBA" id="ARBA00022801"/>
    </source>
</evidence>
<dbReference type="OrthoDB" id="443318at2759"/>
<sequence length="532" mass="59265">MLAAAWLFGAFVATAFAQHISKYQLRSMQVEAAERWRANNEISPDLLRLRRSEQRSKRMTFQNPKAAEFLVDGKSIPEVDFDVGPSYSGLLPISGDQNETRKASNLVLYHKVYANGAMTQLFFWFFPPGPQGSQDDLIFWTNGGPGCSSLAGLLQENGPISWSWGQAKPTENEFSWTNLSSVLWVEQPVGTGFSQGQANIDNEDDLAKQVVGFMQQFLNVFSELKGKKLYLTGESYAGMYIPYIANYIYENPTALDLSLQGIWLGGPAFGWDAVAIEAPAVNFVHKYENIFGFNQSFMQQLDQRAESCHYTDYLQKYISYPPPPAPFPLPGSSVEFDEGCDVWSDIVGAALLLNPAFNVYRIYDVYPVLWDVLGFPGTFPQIQVDPVYFNRDDVKRAIHAPVETQWTECIGQSHVFTAAGDTSTPAAYSVLPNVIEKSQRSVIVHGLGDFSLIAEGTRIILQNMTWNGKQGFQSALQTDSFVIDGVGAAGNVQSERGLTYYEAKITGHMIPQFNPKAGYQSMQYLMGFRNTP</sequence>
<feature type="signal peptide" evidence="6">
    <location>
        <begin position="1"/>
        <end position="17"/>
    </location>
</feature>